<dbReference type="UniPathway" id="UPA00053">
    <property type="reaction ID" value="UER00088"/>
</dbReference>
<evidence type="ECO:0000313" key="12">
    <source>
        <dbReference type="EMBL" id="BAM07168.1"/>
    </source>
</evidence>
<dbReference type="Proteomes" id="UP000007382">
    <property type="component" value="Chromosome"/>
</dbReference>
<dbReference type="Gene3D" id="3.40.50.300">
    <property type="entry name" value="P-loop containing nucleotide triphosphate hydrolases"/>
    <property type="match status" value="1"/>
</dbReference>
<dbReference type="eggNOG" id="COG0703">
    <property type="taxonomic scope" value="Bacteria"/>
</dbReference>
<evidence type="ECO:0000256" key="10">
    <source>
        <dbReference type="ARBA" id="ARBA00048567"/>
    </source>
</evidence>
<keyword evidence="11" id="KW-0479">Metal-binding</keyword>
<keyword evidence="8 11" id="KW-0067">ATP-binding</keyword>
<comment type="function">
    <text evidence="11">Catalyzes the specific phosphorylation of the 3-hydroxyl group of shikimic acid using ATP as a cosubstrate.</text>
</comment>
<evidence type="ECO:0000256" key="3">
    <source>
        <dbReference type="ARBA" id="ARBA00012154"/>
    </source>
</evidence>
<dbReference type="GO" id="GO:0000287">
    <property type="term" value="F:magnesium ion binding"/>
    <property type="evidence" value="ECO:0007669"/>
    <property type="project" value="UniProtKB-UniRule"/>
</dbReference>
<comment type="catalytic activity">
    <reaction evidence="10 11">
        <text>shikimate + ATP = 3-phosphoshikimate + ADP + H(+)</text>
        <dbReference type="Rhea" id="RHEA:13121"/>
        <dbReference type="ChEBI" id="CHEBI:15378"/>
        <dbReference type="ChEBI" id="CHEBI:30616"/>
        <dbReference type="ChEBI" id="CHEBI:36208"/>
        <dbReference type="ChEBI" id="CHEBI:145989"/>
        <dbReference type="ChEBI" id="CHEBI:456216"/>
        <dbReference type="EC" id="2.7.1.71"/>
    </reaction>
</comment>
<dbReference type="PATRIC" id="fig|1162668.3.peg.1758"/>
<evidence type="ECO:0000256" key="5">
    <source>
        <dbReference type="ARBA" id="ARBA00022679"/>
    </source>
</evidence>
<evidence type="ECO:0000256" key="7">
    <source>
        <dbReference type="ARBA" id="ARBA00022777"/>
    </source>
</evidence>
<feature type="binding site" evidence="11">
    <location>
        <position position="43"/>
    </location>
    <ligand>
        <name>substrate</name>
    </ligand>
</feature>
<dbReference type="GO" id="GO:0009423">
    <property type="term" value="P:chorismate biosynthetic process"/>
    <property type="evidence" value="ECO:0007669"/>
    <property type="project" value="UniProtKB-UniRule"/>
</dbReference>
<organism evidence="12 13">
    <name type="scientific">Leptospirillum ferrooxidans (strain C2-3)</name>
    <dbReference type="NCBI Taxonomy" id="1162668"/>
    <lineage>
        <taxon>Bacteria</taxon>
        <taxon>Pseudomonadati</taxon>
        <taxon>Nitrospirota</taxon>
        <taxon>Nitrospiria</taxon>
        <taxon>Nitrospirales</taxon>
        <taxon>Nitrospiraceae</taxon>
        <taxon>Leptospirillum</taxon>
    </lineage>
</organism>
<dbReference type="OrthoDB" id="9800332at2"/>
<comment type="pathway">
    <text evidence="1 11">Metabolic intermediate biosynthesis; chorismate biosynthesis; chorismate from D-erythrose 4-phosphate and phosphoenolpyruvate: step 5/7.</text>
</comment>
<feature type="binding site" evidence="11">
    <location>
        <position position="148"/>
    </location>
    <ligand>
        <name>substrate</name>
    </ligand>
</feature>
<dbReference type="PRINTS" id="PR01100">
    <property type="entry name" value="SHIKIMTKNASE"/>
</dbReference>
<keyword evidence="11" id="KW-0460">Magnesium</keyword>
<keyword evidence="9 11" id="KW-0057">Aromatic amino acid biosynthesis</keyword>
<dbReference type="KEGG" id="lfc:LFE_1486"/>
<evidence type="ECO:0000313" key="13">
    <source>
        <dbReference type="Proteomes" id="UP000007382"/>
    </source>
</evidence>
<feature type="binding site" evidence="11">
    <location>
        <position position="67"/>
    </location>
    <ligand>
        <name>substrate</name>
    </ligand>
</feature>
<dbReference type="GO" id="GO:0005524">
    <property type="term" value="F:ATP binding"/>
    <property type="evidence" value="ECO:0007669"/>
    <property type="project" value="UniProtKB-UniRule"/>
</dbReference>
<dbReference type="GO" id="GO:0008652">
    <property type="term" value="P:amino acid biosynthetic process"/>
    <property type="evidence" value="ECO:0007669"/>
    <property type="project" value="UniProtKB-KW"/>
</dbReference>
<dbReference type="HOGENOM" id="CLU_057607_2_2_0"/>
<keyword evidence="5 11" id="KW-0808">Transferase</keyword>
<protein>
    <recommendedName>
        <fullName evidence="3 11">Shikimate kinase</fullName>
        <shortName evidence="11">SK</shortName>
        <ecNumber evidence="3 11">2.7.1.71</ecNumber>
    </recommendedName>
</protein>
<evidence type="ECO:0000256" key="8">
    <source>
        <dbReference type="ARBA" id="ARBA00022840"/>
    </source>
</evidence>
<comment type="similarity">
    <text evidence="2 11">Belongs to the shikimate kinase family.</text>
</comment>
<name>I0IPG9_LEPFC</name>
<evidence type="ECO:0000256" key="1">
    <source>
        <dbReference type="ARBA" id="ARBA00004842"/>
    </source>
</evidence>
<dbReference type="GO" id="GO:0004765">
    <property type="term" value="F:shikimate kinase activity"/>
    <property type="evidence" value="ECO:0007669"/>
    <property type="project" value="UniProtKB-UniRule"/>
</dbReference>
<dbReference type="AlphaFoldDB" id="I0IPG9"/>
<feature type="binding site" evidence="11">
    <location>
        <position position="128"/>
    </location>
    <ligand>
        <name>ATP</name>
        <dbReference type="ChEBI" id="CHEBI:30616"/>
    </ligand>
</feature>
<keyword evidence="4 11" id="KW-0028">Amino-acid biosynthesis</keyword>
<feature type="binding site" evidence="11">
    <location>
        <begin position="21"/>
        <end position="26"/>
    </location>
    <ligand>
        <name>ATP</name>
        <dbReference type="ChEBI" id="CHEBI:30616"/>
    </ligand>
</feature>
<dbReference type="STRING" id="1162668.LFE_1486"/>
<dbReference type="InterPro" id="IPR027417">
    <property type="entry name" value="P-loop_NTPase"/>
</dbReference>
<dbReference type="GO" id="GO:0009073">
    <property type="term" value="P:aromatic amino acid family biosynthetic process"/>
    <property type="evidence" value="ECO:0007669"/>
    <property type="project" value="UniProtKB-KW"/>
</dbReference>
<feature type="binding site" evidence="11">
    <location>
        <position position="25"/>
    </location>
    <ligand>
        <name>Mg(2+)</name>
        <dbReference type="ChEBI" id="CHEBI:18420"/>
    </ligand>
</feature>
<dbReference type="PANTHER" id="PTHR21087:SF16">
    <property type="entry name" value="SHIKIMATE KINASE 1, CHLOROPLASTIC"/>
    <property type="match status" value="1"/>
</dbReference>
<dbReference type="GO" id="GO:0005829">
    <property type="term" value="C:cytosol"/>
    <property type="evidence" value="ECO:0007669"/>
    <property type="project" value="TreeGrafter"/>
</dbReference>
<reference evidence="13" key="2">
    <citation type="submission" date="2012-03" db="EMBL/GenBank/DDBJ databases">
        <title>The complete genome sequence of the pioneer microbe on fresh volcanic deposit, Leptospirillum ferrooxidans strain C2-3.</title>
        <authorList>
            <person name="Fujimura R."/>
            <person name="Sato Y."/>
            <person name="Nishizawa T."/>
            <person name="Nanba K."/>
            <person name="Oshima K."/>
            <person name="Hattori M."/>
            <person name="Kamijo T."/>
            <person name="Ohta H."/>
        </authorList>
    </citation>
    <scope>NUCLEOTIDE SEQUENCE [LARGE SCALE GENOMIC DNA]</scope>
    <source>
        <strain evidence="13">C2-3</strain>
    </source>
</reference>
<evidence type="ECO:0000256" key="11">
    <source>
        <dbReference type="HAMAP-Rule" id="MF_00109"/>
    </source>
</evidence>
<evidence type="ECO:0000256" key="9">
    <source>
        <dbReference type="ARBA" id="ARBA00023141"/>
    </source>
</evidence>
<keyword evidence="13" id="KW-1185">Reference proteome</keyword>
<gene>
    <name evidence="11" type="primary">aroK</name>
    <name evidence="12" type="ordered locus">LFE_1486</name>
</gene>
<dbReference type="PROSITE" id="PS01128">
    <property type="entry name" value="SHIKIMATE_KINASE"/>
    <property type="match status" value="1"/>
</dbReference>
<dbReference type="InterPro" id="IPR031322">
    <property type="entry name" value="Shikimate/glucono_kinase"/>
</dbReference>
<feature type="binding site" evidence="11">
    <location>
        <position position="89"/>
    </location>
    <ligand>
        <name>substrate</name>
    </ligand>
</feature>
<sequence>MDHEIHPGKSSGHILLVGPRGSGKTTIGHSLARVRDLAFYDTDRMVEEVIREPISTFWAREGEPSFRNLESGVLQKLPGVKAGVVSTGGGIVLSPANRELISKMGLVLYLSVSVDVLEGRLSHWGNSRPRLNPQIPLSEEIALTVRERDPLYREIADYVVETGGMSVPQVVFQISRLLGEDWASKVGGV</sequence>
<evidence type="ECO:0000256" key="2">
    <source>
        <dbReference type="ARBA" id="ARBA00006997"/>
    </source>
</evidence>
<dbReference type="EC" id="2.7.1.71" evidence="3 11"/>
<dbReference type="PANTHER" id="PTHR21087">
    <property type="entry name" value="SHIKIMATE KINASE"/>
    <property type="match status" value="1"/>
</dbReference>
<dbReference type="InterPro" id="IPR000623">
    <property type="entry name" value="Shikimate_kinase/TSH1"/>
</dbReference>
<proteinExistence type="inferred from homology"/>
<evidence type="ECO:0000256" key="6">
    <source>
        <dbReference type="ARBA" id="ARBA00022741"/>
    </source>
</evidence>
<dbReference type="SUPFAM" id="SSF52540">
    <property type="entry name" value="P-loop containing nucleoside triphosphate hydrolases"/>
    <property type="match status" value="1"/>
</dbReference>
<keyword evidence="6 11" id="KW-0547">Nucleotide-binding</keyword>
<dbReference type="RefSeq" id="WP_014449655.1">
    <property type="nucleotide sequence ID" value="NC_017094.1"/>
</dbReference>
<reference evidence="12 13" key="1">
    <citation type="journal article" date="2012" name="J. Bacteriol.">
        <title>Complete Genome Sequence of Leptospirillum ferrooxidans Strain C2-3, Isolated from a Fresh Volcanic Ash Deposit on the Island of Miyake, Japan.</title>
        <authorList>
            <person name="Fujimura R."/>
            <person name="Sato Y."/>
            <person name="Nishizawa T."/>
            <person name="Oshima K."/>
            <person name="Kim S.-W."/>
            <person name="Hattori M."/>
            <person name="Kamijo T."/>
            <person name="Ohta H."/>
        </authorList>
    </citation>
    <scope>NUCLEOTIDE SEQUENCE [LARGE SCALE GENOMIC DNA]</scope>
    <source>
        <strain evidence="12 13">C2-3</strain>
    </source>
</reference>
<comment type="subcellular location">
    <subcellularLocation>
        <location evidence="11">Cytoplasm</location>
    </subcellularLocation>
</comment>
<dbReference type="InterPro" id="IPR023000">
    <property type="entry name" value="Shikimate_kinase_CS"/>
</dbReference>
<comment type="caution">
    <text evidence="11">Lacks conserved residue(s) required for the propagation of feature annotation.</text>
</comment>
<evidence type="ECO:0000256" key="4">
    <source>
        <dbReference type="ARBA" id="ARBA00022605"/>
    </source>
</evidence>
<comment type="cofactor">
    <cofactor evidence="11">
        <name>Mg(2+)</name>
        <dbReference type="ChEBI" id="CHEBI:18420"/>
    </cofactor>
    <text evidence="11">Binds 1 Mg(2+) ion per subunit.</text>
</comment>
<keyword evidence="7 11" id="KW-0418">Kinase</keyword>
<comment type="subunit">
    <text evidence="11">Monomer.</text>
</comment>
<accession>I0IPG9</accession>
<dbReference type="Pfam" id="PF01202">
    <property type="entry name" value="SKI"/>
    <property type="match status" value="1"/>
</dbReference>
<dbReference type="HAMAP" id="MF_00109">
    <property type="entry name" value="Shikimate_kinase"/>
    <property type="match status" value="1"/>
</dbReference>
<dbReference type="CDD" id="cd00464">
    <property type="entry name" value="SK"/>
    <property type="match status" value="1"/>
</dbReference>
<dbReference type="EMBL" id="AP012342">
    <property type="protein sequence ID" value="BAM07168.1"/>
    <property type="molecule type" value="Genomic_DNA"/>
</dbReference>
<keyword evidence="11" id="KW-0963">Cytoplasm</keyword>